<evidence type="ECO:0000259" key="4">
    <source>
        <dbReference type="PROSITE" id="PS50043"/>
    </source>
</evidence>
<dbReference type="GO" id="GO:0006355">
    <property type="term" value="P:regulation of DNA-templated transcription"/>
    <property type="evidence" value="ECO:0007669"/>
    <property type="project" value="InterPro"/>
</dbReference>
<dbReference type="CDD" id="cd17535">
    <property type="entry name" value="REC_NarL-like"/>
    <property type="match status" value="1"/>
</dbReference>
<dbReference type="OrthoDB" id="9796655at2"/>
<comment type="caution">
    <text evidence="6">The sequence shown here is derived from an EMBL/GenBank/DDBJ whole genome shotgun (WGS) entry which is preliminary data.</text>
</comment>
<dbReference type="InterPro" id="IPR001789">
    <property type="entry name" value="Sig_transdc_resp-reg_receiver"/>
</dbReference>
<dbReference type="Pfam" id="PF00072">
    <property type="entry name" value="Response_reg"/>
    <property type="match status" value="1"/>
</dbReference>
<dbReference type="InterPro" id="IPR011006">
    <property type="entry name" value="CheY-like_superfamily"/>
</dbReference>
<dbReference type="InterPro" id="IPR058245">
    <property type="entry name" value="NreC/VraR/RcsB-like_REC"/>
</dbReference>
<accession>V5E232</accession>
<evidence type="ECO:0000259" key="5">
    <source>
        <dbReference type="PROSITE" id="PS50110"/>
    </source>
</evidence>
<evidence type="ECO:0000256" key="2">
    <source>
        <dbReference type="ARBA" id="ARBA00023125"/>
    </source>
</evidence>
<dbReference type="GO" id="GO:0000160">
    <property type="term" value="P:phosphorelay signal transduction system"/>
    <property type="evidence" value="ECO:0007669"/>
    <property type="project" value="InterPro"/>
</dbReference>
<proteinExistence type="predicted"/>
<dbReference type="STRING" id="1116472.MGMO_15c00320"/>
<reference evidence="6 7" key="1">
    <citation type="journal article" date="2013" name="Genome Announc.">
        <title>Draft Genome Sequence of the Methanotrophic Gammaproteobacterium Methyloglobulus morosus DSM 22980 Strain KoM1.</title>
        <authorList>
            <person name="Poehlein A."/>
            <person name="Deutzmann J.S."/>
            <person name="Daniel R."/>
            <person name="Simeonova D.D."/>
        </authorList>
    </citation>
    <scope>NUCLEOTIDE SEQUENCE [LARGE SCALE GENOMIC DNA]</scope>
    <source>
        <strain evidence="6 7">KoM1</strain>
    </source>
</reference>
<dbReference type="SMART" id="SM00421">
    <property type="entry name" value="HTH_LUXR"/>
    <property type="match status" value="1"/>
</dbReference>
<dbReference type="InterPro" id="IPR000792">
    <property type="entry name" value="Tscrpt_reg_LuxR_C"/>
</dbReference>
<dbReference type="eggNOG" id="COG2197">
    <property type="taxonomic scope" value="Bacteria"/>
</dbReference>
<protein>
    <submittedName>
        <fullName evidence="6">Response regulator GacA</fullName>
    </submittedName>
</protein>
<name>V5E232_9GAMM</name>
<evidence type="ECO:0000313" key="7">
    <source>
        <dbReference type="Proteomes" id="UP000017842"/>
    </source>
</evidence>
<dbReference type="EMBL" id="AYLO01000015">
    <property type="protein sequence ID" value="ESS73611.1"/>
    <property type="molecule type" value="Genomic_DNA"/>
</dbReference>
<keyword evidence="1 3" id="KW-0597">Phosphoprotein</keyword>
<feature type="modified residue" description="4-aspartylphosphate" evidence="3">
    <location>
        <position position="57"/>
    </location>
</feature>
<dbReference type="Pfam" id="PF00196">
    <property type="entry name" value="GerE"/>
    <property type="match status" value="1"/>
</dbReference>
<dbReference type="PANTHER" id="PTHR43214">
    <property type="entry name" value="TWO-COMPONENT RESPONSE REGULATOR"/>
    <property type="match status" value="1"/>
</dbReference>
<dbReference type="SUPFAM" id="SSF46894">
    <property type="entry name" value="C-terminal effector domain of the bipartite response regulators"/>
    <property type="match status" value="1"/>
</dbReference>
<dbReference type="RefSeq" id="WP_023493435.1">
    <property type="nucleotide sequence ID" value="NZ_AYLO01000015.1"/>
</dbReference>
<dbReference type="InterPro" id="IPR039420">
    <property type="entry name" value="WalR-like"/>
</dbReference>
<dbReference type="SMART" id="SM00448">
    <property type="entry name" value="REC"/>
    <property type="match status" value="1"/>
</dbReference>
<dbReference type="PATRIC" id="fig|1116472.3.peg.531"/>
<dbReference type="PROSITE" id="PS50110">
    <property type="entry name" value="RESPONSE_REGULATORY"/>
    <property type="match status" value="1"/>
</dbReference>
<dbReference type="Gene3D" id="3.40.50.2300">
    <property type="match status" value="1"/>
</dbReference>
<evidence type="ECO:0000256" key="3">
    <source>
        <dbReference type="PROSITE-ProRule" id="PRU00169"/>
    </source>
</evidence>
<feature type="domain" description="HTH luxR-type" evidence="4">
    <location>
        <begin position="146"/>
        <end position="211"/>
    </location>
</feature>
<dbReference type="PRINTS" id="PR00038">
    <property type="entry name" value="HTHLUXR"/>
</dbReference>
<dbReference type="PANTHER" id="PTHR43214:SF43">
    <property type="entry name" value="TWO-COMPONENT RESPONSE REGULATOR"/>
    <property type="match status" value="1"/>
</dbReference>
<dbReference type="PROSITE" id="PS50043">
    <property type="entry name" value="HTH_LUXR_2"/>
    <property type="match status" value="1"/>
</dbReference>
<dbReference type="Proteomes" id="UP000017842">
    <property type="component" value="Unassembled WGS sequence"/>
</dbReference>
<evidence type="ECO:0000313" key="6">
    <source>
        <dbReference type="EMBL" id="ESS73611.1"/>
    </source>
</evidence>
<keyword evidence="2" id="KW-0238">DNA-binding</keyword>
<feature type="domain" description="Response regulatory" evidence="5">
    <location>
        <begin position="6"/>
        <end position="122"/>
    </location>
</feature>
<dbReference type="InterPro" id="IPR016032">
    <property type="entry name" value="Sig_transdc_resp-reg_C-effctor"/>
</dbReference>
<evidence type="ECO:0000256" key="1">
    <source>
        <dbReference type="ARBA" id="ARBA00022553"/>
    </source>
</evidence>
<dbReference type="AlphaFoldDB" id="V5E232"/>
<sequence>MTAKIVVLLVDDHAVVRAGYKTFLSLSDKVGMIYEAERGESACQLYNQYQPDIVIMDLSMPGMGGFESIRRLVSRDAHCKILVSSIHNELVYVTRVIKAGAKGYITKNNSPETLMAAVYQVASGNTFIEPALAQQLAINVASERGVSNQIEELSPREFDVFCLLANGLTTRDAAEKLCLSYKTVCNHTTAIKEKLGIKTLAELALVATRQGILETFDRSSMAMLEK</sequence>
<dbReference type="GO" id="GO:0003677">
    <property type="term" value="F:DNA binding"/>
    <property type="evidence" value="ECO:0007669"/>
    <property type="project" value="UniProtKB-KW"/>
</dbReference>
<dbReference type="SUPFAM" id="SSF52172">
    <property type="entry name" value="CheY-like"/>
    <property type="match status" value="1"/>
</dbReference>
<gene>
    <name evidence="6" type="primary">gacA</name>
    <name evidence="6" type="ORF">MGMO_15c00320</name>
</gene>
<keyword evidence="7" id="KW-1185">Reference proteome</keyword>
<organism evidence="6 7">
    <name type="scientific">Methyloglobulus morosus KoM1</name>
    <dbReference type="NCBI Taxonomy" id="1116472"/>
    <lineage>
        <taxon>Bacteria</taxon>
        <taxon>Pseudomonadati</taxon>
        <taxon>Pseudomonadota</taxon>
        <taxon>Gammaproteobacteria</taxon>
        <taxon>Methylococcales</taxon>
        <taxon>Methylococcaceae</taxon>
        <taxon>Methyloglobulus</taxon>
    </lineage>
</organism>
<dbReference type="CDD" id="cd06170">
    <property type="entry name" value="LuxR_C_like"/>
    <property type="match status" value="1"/>
</dbReference>